<organism evidence="2">
    <name type="scientific">Cuerna arida</name>
    <dbReference type="NCBI Taxonomy" id="1464854"/>
    <lineage>
        <taxon>Eukaryota</taxon>
        <taxon>Metazoa</taxon>
        <taxon>Ecdysozoa</taxon>
        <taxon>Arthropoda</taxon>
        <taxon>Hexapoda</taxon>
        <taxon>Insecta</taxon>
        <taxon>Pterygota</taxon>
        <taxon>Neoptera</taxon>
        <taxon>Paraneoptera</taxon>
        <taxon>Hemiptera</taxon>
        <taxon>Auchenorrhyncha</taxon>
        <taxon>Membracoidea</taxon>
        <taxon>Cicadellidae</taxon>
        <taxon>Cicadellinae</taxon>
        <taxon>Proconiini</taxon>
        <taxon>Cuerna</taxon>
    </lineage>
</organism>
<feature type="region of interest" description="Disordered" evidence="1">
    <location>
        <begin position="1068"/>
        <end position="1099"/>
    </location>
</feature>
<name>A0A1B6EZW5_9HEMI</name>
<feature type="compositionally biased region" description="Basic and acidic residues" evidence="1">
    <location>
        <begin position="1698"/>
        <end position="1723"/>
    </location>
</feature>
<protein>
    <recommendedName>
        <fullName evidence="3">Titin</fullName>
    </recommendedName>
</protein>
<feature type="compositionally biased region" description="Basic and acidic residues" evidence="1">
    <location>
        <begin position="1778"/>
        <end position="1804"/>
    </location>
</feature>
<reference evidence="2" key="1">
    <citation type="submission" date="2015-11" db="EMBL/GenBank/DDBJ databases">
        <title>De novo transcriptome assembly of four potential Pierce s Disease insect vectors from Arizona vineyards.</title>
        <authorList>
            <person name="Tassone E.E."/>
        </authorList>
    </citation>
    <scope>NUCLEOTIDE SEQUENCE</scope>
</reference>
<dbReference type="EMBL" id="GECZ01026274">
    <property type="protein sequence ID" value="JAS43495.1"/>
    <property type="molecule type" value="Transcribed_RNA"/>
</dbReference>
<feature type="compositionally biased region" description="Basic and acidic residues" evidence="1">
    <location>
        <begin position="1416"/>
        <end position="1460"/>
    </location>
</feature>
<feature type="region of interest" description="Disordered" evidence="1">
    <location>
        <begin position="1689"/>
        <end position="1725"/>
    </location>
</feature>
<accession>A0A1B6EZW5</accession>
<feature type="compositionally biased region" description="Basic and acidic residues" evidence="1">
    <location>
        <begin position="1527"/>
        <end position="1537"/>
    </location>
</feature>
<feature type="compositionally biased region" description="Polar residues" evidence="1">
    <location>
        <begin position="1075"/>
        <end position="1099"/>
    </location>
</feature>
<feature type="non-terminal residue" evidence="2">
    <location>
        <position position="1"/>
    </location>
</feature>
<evidence type="ECO:0000256" key="1">
    <source>
        <dbReference type="SAM" id="MobiDB-lite"/>
    </source>
</evidence>
<sequence length="2133" mass="240334">KVTASVNQTPLQSIMQLEVSLVENESEYQGPIKPETKSAGISFEEGQGVSILEVVVGDLENTFLPGETPGAKCATVSVSGREVAVKTEVLTESSVSETRKEEFEPIKSVNVQQIPFESVITTKPIVNEKESVLHEFKSDTQIANIAFVEGKGISITQVLTEDKESQLQLPEIPKTQIATSDVIAHNIVEQSEVQTEYSVSEINKFDKKLVEATSEHTPLESIVTTIPTVVESEQMFHKHFKPETKVAHSVLEEKQSVNVLLTTLGDKETQFTEIEKPKERVASPRVSELEVAERTEHTLHQTVGEFEYEKPISSKASSQHTTFESVIQTETIVRESEGQFDTNLKPDKRKASMSYEVGQSLTISEITLGEAESDYIGQLKPQDNKAKMVLSDVQEVAKQSQVIPEDSVGALVENKMVKESAVSEQSTLQSLTVFENLVEEKETEFSVLCKPDTKRADVIIEKGLKVQATTEVIPQYKEGGLAPLDLPIERRATPDIVSREVAEVSETLSQLSVGDVVSTKTKTTTAIRTQTPFTTSIHEQVIVQESEEQFVHAIAQTRRASLVFEEGKGVVITEITAEDNEMPYMCDIPKSQTAHPEILVKEAAETFEISAEMQPSEIIVEFPDEIVANVDQTHLTSLLQSEVDVRESEIEFKSVIFEKKTADYTFEEGKGVSVTIVTSEDKEDSLKPLEKPVLKQAVPGVISKESLQTSEVQAEQTVSELKHHKPKEAKAKKEHPVSESVIVIQNIPQEQEETMEGKPVAPIAKAQVDFTVMREVAEKSEVIPGIHPKKLETTKPTKSFAKAETILMEGIIQSEVSVNELEEELIKPELPTKRRASIIKDVQEGIKVAQTVVADKEGIHETQPLPKQVKPSSLLSEQETIVQTEVLVSSSTSTLKKDKMPEAVKIKPDQIPFESLETSITTVQEQEENIEVSWKPAILKGVKSVQESQSINVTEIVTEEKLHSDITQEKAPKEVAETKFIDQEVAVKSEVIAQFPVTPFDVTVPIPTVAKQSTPTQHHLIVTTHDTGEMEDSLSAVVTPAAKNIPIDVEEHKTTLLVTQVHPEEVPGIKESTKPSKPTTLVQPSTIESSVEETQSIPSITPKEETAQVQEELGDVSEVTITSQEIHEAPKKRGKKTKILPTEETQEVKQEETKIESEEDLNKKKVKKTKKEKEVDVILNVEDQNISSAPEKVKLKKERIEVKEIKPQKIKIEDKKDETPQFASIKLKKASVAEKKDIKPTVQLPKVLLKSLIKRIPYPPQVHYLDVTEMNVVVDNGILSRNYEEAMKIKKKKIKKVKLPDVEKAELEEYVPFTTDKEEIPKKPDEVTGITKPKPEVKEEQPEESVSIKIGKGKIPEKDELVDNVKLRKVPPKPVDEEEVPVEKSKKIKPQTEKPKTEDEDITIKMTPIKPYVSGKPEEFDELKQTAEEEKPTEKVPEISLKKPRKISEKPEPVIEEKKLILGKPKQQPDEKEDDVSFKYKQGELPKPEPEEIKLKPFTKEKPEDEKIDKELSLEKPEFPESQPVTEEVKPKEFKTKDKPKKKIKKKIPDEEVSEEQIPSGEAPAEPSEPEVTGTTDEVIPKPIDLGKKKEEKEKPKLMKIERLEQKATKLKVEEVKPEELFSTVKLRKSSVGPKKEIKPTEVKKILLKSLIKRIPFPPKEHIPVITVMEKVELDRGILSRNYEEAKKIKKPKPKKVKLSEPEKTELEKYEPGPEYEKPKEDTDLVTVLKPKEKIGGIEVPEEQIKLKIGKGKIPEEDIQEETVKLKKIPENTKEEPVDVTLVKEKKPAEDKMSVKETTDKELTLEPLADLEIPKPSRDIELPTKLEPDEVKEIPKKVSKKQKDKKIKEEDVPEEKLIVIDKHKKQPLSEEEPITLKKPKQIEHVEITDEKVLLKPHDKIAHADEDLSEQIIIKKKKGLKPSEEVCEEVTINRKLSIEEADVQTTIVKKKVKAPIDDEISEEYTIKKSVEIPEEELEDVIQEVAIKKKKPLKVTNEEVSEEVIIKPKKKPSLKVEEDVTEEMVIKKKPIKKPYVVDESSEEITIRKEPSYIVGEESVAEEFIIRKDKPISKEQEEISEEFVIKPKRPSIIPQVTDDVEEELVIKKKPKPKPQFYEEAAEELTITQETPTPIEE</sequence>
<feature type="compositionally biased region" description="Basic and acidic residues" evidence="1">
    <location>
        <begin position="1467"/>
        <end position="1519"/>
    </location>
</feature>
<evidence type="ECO:0000313" key="2">
    <source>
        <dbReference type="EMBL" id="JAS43495.1"/>
    </source>
</evidence>
<proteinExistence type="predicted"/>
<evidence type="ECO:0008006" key="3">
    <source>
        <dbReference type="Google" id="ProtNLM"/>
    </source>
</evidence>
<gene>
    <name evidence="2" type="ORF">g.42659</name>
</gene>
<feature type="region of interest" description="Disordered" evidence="1">
    <location>
        <begin position="1778"/>
        <end position="1828"/>
    </location>
</feature>
<feature type="compositionally biased region" description="Basic and acidic residues" evidence="1">
    <location>
        <begin position="1812"/>
        <end position="1828"/>
    </location>
</feature>
<feature type="compositionally biased region" description="Basic and acidic residues" evidence="1">
    <location>
        <begin position="1381"/>
        <end position="1397"/>
    </location>
</feature>
<feature type="non-terminal residue" evidence="2">
    <location>
        <position position="2133"/>
    </location>
</feature>
<feature type="region of interest" description="Disordered" evidence="1">
    <location>
        <begin position="1320"/>
        <end position="1593"/>
    </location>
</feature>
<feature type="compositionally biased region" description="Basic and acidic residues" evidence="1">
    <location>
        <begin position="1354"/>
        <end position="1366"/>
    </location>
</feature>